<dbReference type="PANTHER" id="PTHR42791">
    <property type="entry name" value="GNAT FAMILY ACETYLTRANSFERASE"/>
    <property type="match status" value="1"/>
</dbReference>
<dbReference type="OrthoDB" id="10017208at2759"/>
<dbReference type="GO" id="GO:0016747">
    <property type="term" value="F:acyltransferase activity, transferring groups other than amino-acyl groups"/>
    <property type="evidence" value="ECO:0007669"/>
    <property type="project" value="InterPro"/>
</dbReference>
<dbReference type="EMBL" id="NRSZ01000033">
    <property type="protein sequence ID" value="PNY29872.1"/>
    <property type="molecule type" value="Genomic_DNA"/>
</dbReference>
<dbReference type="InterPro" id="IPR016181">
    <property type="entry name" value="Acyl_CoA_acyltransferase"/>
</dbReference>
<dbReference type="CDD" id="cd04301">
    <property type="entry name" value="NAT_SF"/>
    <property type="match status" value="1"/>
</dbReference>
<accession>A0A2K3QQQ3</accession>
<dbReference type="PROSITE" id="PS51186">
    <property type="entry name" value="GNAT"/>
    <property type="match status" value="1"/>
</dbReference>
<evidence type="ECO:0000259" key="2">
    <source>
        <dbReference type="PROSITE" id="PS51186"/>
    </source>
</evidence>
<evidence type="ECO:0000313" key="4">
    <source>
        <dbReference type="Proteomes" id="UP000236621"/>
    </source>
</evidence>
<keyword evidence="4" id="KW-1185">Reference proteome</keyword>
<dbReference type="AlphaFoldDB" id="A0A2K3QQQ3"/>
<feature type="region of interest" description="Disordered" evidence="1">
    <location>
        <begin position="111"/>
        <end position="130"/>
    </location>
</feature>
<reference evidence="3 4" key="1">
    <citation type="submission" date="2017-08" db="EMBL/GenBank/DDBJ databases">
        <title>Harnessing the power of phylogenomics to disentangle the directionality and signatures of interkingdom host jumping in the parasitic fungal genus Tolypocladium.</title>
        <authorList>
            <person name="Quandt C.A."/>
            <person name="Patterson W."/>
            <person name="Spatafora J.W."/>
        </authorList>
    </citation>
    <scope>NUCLEOTIDE SEQUENCE [LARGE SCALE GENOMIC DNA]</scope>
    <source>
        <strain evidence="3 4">CBS 113982</strain>
    </source>
</reference>
<dbReference type="InterPro" id="IPR000182">
    <property type="entry name" value="GNAT_dom"/>
</dbReference>
<dbReference type="InterPro" id="IPR052523">
    <property type="entry name" value="Trichothecene_AcTrans"/>
</dbReference>
<sequence>MQRRWKPSRDTANPGRVPNMSLRLRSATEADLDAIAAISAAAFHPTTDAVARRLFPPHLQPPGTQDGDAARPWRLARKTGKLHAHRTVMMVVADDALEGAIVGFSVWEAPVRGQEEEQDEEAPHPPEQPCPALDHVALAEMRGIVAADARRRFGERDTKDVWHLDYIGVHPQHQRRGIGNMLLGWGLKEAAKEGIDCYLVATPAGRPFYQAAGLDVEESFPIFGAPHYSMVRRNAPN</sequence>
<gene>
    <name evidence="3" type="ORF">TCAP_00212</name>
</gene>
<organism evidence="3 4">
    <name type="scientific">Tolypocladium capitatum</name>
    <dbReference type="NCBI Taxonomy" id="45235"/>
    <lineage>
        <taxon>Eukaryota</taxon>
        <taxon>Fungi</taxon>
        <taxon>Dikarya</taxon>
        <taxon>Ascomycota</taxon>
        <taxon>Pezizomycotina</taxon>
        <taxon>Sordariomycetes</taxon>
        <taxon>Hypocreomycetidae</taxon>
        <taxon>Hypocreales</taxon>
        <taxon>Ophiocordycipitaceae</taxon>
        <taxon>Tolypocladium</taxon>
    </lineage>
</organism>
<evidence type="ECO:0000256" key="1">
    <source>
        <dbReference type="SAM" id="MobiDB-lite"/>
    </source>
</evidence>
<evidence type="ECO:0000313" key="3">
    <source>
        <dbReference type="EMBL" id="PNY29872.1"/>
    </source>
</evidence>
<dbReference type="Gene3D" id="3.40.630.30">
    <property type="match status" value="1"/>
</dbReference>
<dbReference type="SUPFAM" id="SSF55729">
    <property type="entry name" value="Acyl-CoA N-acyltransferases (Nat)"/>
    <property type="match status" value="1"/>
</dbReference>
<dbReference type="Pfam" id="PF00583">
    <property type="entry name" value="Acetyltransf_1"/>
    <property type="match status" value="1"/>
</dbReference>
<proteinExistence type="predicted"/>
<dbReference type="Proteomes" id="UP000236621">
    <property type="component" value="Unassembled WGS sequence"/>
</dbReference>
<dbReference type="PANTHER" id="PTHR42791:SF2">
    <property type="entry name" value="N-ACETYLTRANSFERASE DOMAIN-CONTAINING PROTEIN"/>
    <property type="match status" value="1"/>
</dbReference>
<name>A0A2K3QQQ3_9HYPO</name>
<feature type="domain" description="N-acetyltransferase" evidence="2">
    <location>
        <begin position="90"/>
        <end position="235"/>
    </location>
</feature>
<comment type="caution">
    <text evidence="3">The sequence shown here is derived from an EMBL/GenBank/DDBJ whole genome shotgun (WGS) entry which is preliminary data.</text>
</comment>
<protein>
    <recommendedName>
        <fullName evidence="2">N-acetyltransferase domain-containing protein</fullName>
    </recommendedName>
</protein>